<dbReference type="Proteomes" id="UP000574067">
    <property type="component" value="Unassembled WGS sequence"/>
</dbReference>
<keyword evidence="3" id="KW-1185">Reference proteome</keyword>
<comment type="caution">
    <text evidence="2">The sequence shown here is derived from an EMBL/GenBank/DDBJ whole genome shotgun (WGS) entry which is preliminary data.</text>
</comment>
<name>A0A848FFF0_9BURK</name>
<keyword evidence="1" id="KW-0175">Coiled coil</keyword>
<dbReference type="AlphaFoldDB" id="A0A848FFF0"/>
<evidence type="ECO:0000313" key="2">
    <source>
        <dbReference type="EMBL" id="NML17049.1"/>
    </source>
</evidence>
<feature type="coiled-coil region" evidence="1">
    <location>
        <begin position="126"/>
        <end position="160"/>
    </location>
</feature>
<proteinExistence type="predicted"/>
<sequence>MNTDPVLAGFDRFMTAVRGIDARHIAQALNAFTPGTDWRGCSKYRMAECYGMAVADCSPGVFDLAAAALRTLDLAALSMRAQACAEGRAGWSGLDPWKATPPAATTAEIAAEVFKAPLLASVRQELHDVSRSLLRTEDKLREAQQQVKDLQEHNAALLALVEQAAAPGGIGEHEFARPGGWRERALRAIPAPGALAGTHEDHAPA</sequence>
<dbReference type="EMBL" id="JABBFW010000014">
    <property type="protein sequence ID" value="NML17049.1"/>
    <property type="molecule type" value="Genomic_DNA"/>
</dbReference>
<dbReference type="RefSeq" id="WP_169161945.1">
    <property type="nucleotide sequence ID" value="NZ_JABBFW010000014.1"/>
</dbReference>
<gene>
    <name evidence="2" type="ORF">HHL10_18875</name>
</gene>
<evidence type="ECO:0000256" key="1">
    <source>
        <dbReference type="SAM" id="Coils"/>
    </source>
</evidence>
<reference evidence="2 3" key="1">
    <citation type="submission" date="2020-04" db="EMBL/GenBank/DDBJ databases">
        <title>Azohydromonas sp. isolated from soil.</title>
        <authorList>
            <person name="Dahal R.H."/>
        </authorList>
    </citation>
    <scope>NUCLEOTIDE SEQUENCE [LARGE SCALE GENOMIC DNA]</scope>
    <source>
        <strain evidence="2 3">G-1-1-14</strain>
    </source>
</reference>
<organism evidence="2 3">
    <name type="scientific">Azohydromonas caseinilytica</name>
    <dbReference type="NCBI Taxonomy" id="2728836"/>
    <lineage>
        <taxon>Bacteria</taxon>
        <taxon>Pseudomonadati</taxon>
        <taxon>Pseudomonadota</taxon>
        <taxon>Betaproteobacteria</taxon>
        <taxon>Burkholderiales</taxon>
        <taxon>Sphaerotilaceae</taxon>
        <taxon>Azohydromonas</taxon>
    </lineage>
</organism>
<protein>
    <submittedName>
        <fullName evidence="2">Uncharacterized protein</fullName>
    </submittedName>
</protein>
<accession>A0A848FFF0</accession>
<evidence type="ECO:0000313" key="3">
    <source>
        <dbReference type="Proteomes" id="UP000574067"/>
    </source>
</evidence>